<name>A0A427YWT9_9TREE</name>
<dbReference type="EMBL" id="RSCD01000001">
    <property type="protein sequence ID" value="RSH95567.1"/>
    <property type="molecule type" value="Genomic_DNA"/>
</dbReference>
<evidence type="ECO:0000313" key="2">
    <source>
        <dbReference type="EMBL" id="RSH95567.1"/>
    </source>
</evidence>
<dbReference type="InterPro" id="IPR015943">
    <property type="entry name" value="WD40/YVTN_repeat-like_dom_sf"/>
</dbReference>
<evidence type="ECO:0000256" key="1">
    <source>
        <dbReference type="SAM" id="MobiDB-lite"/>
    </source>
</evidence>
<dbReference type="OrthoDB" id="1259151at2759"/>
<proteinExistence type="predicted"/>
<reference evidence="2 3" key="1">
    <citation type="submission" date="2018-11" db="EMBL/GenBank/DDBJ databases">
        <title>Genome sequence of Saitozyma podzolica DSM 27192.</title>
        <authorList>
            <person name="Aliyu H."/>
            <person name="Gorte O."/>
            <person name="Ochsenreither K."/>
        </authorList>
    </citation>
    <scope>NUCLEOTIDE SEQUENCE [LARGE SCALE GENOMIC DNA]</scope>
    <source>
        <strain evidence="2 3">DSM 27192</strain>
    </source>
</reference>
<dbReference type="SUPFAM" id="SSF50978">
    <property type="entry name" value="WD40 repeat-like"/>
    <property type="match status" value="1"/>
</dbReference>
<evidence type="ECO:0000313" key="3">
    <source>
        <dbReference type="Proteomes" id="UP000279259"/>
    </source>
</evidence>
<accession>A0A427YWT9</accession>
<sequence>MSNASRSILHFGIPRRLTSHPTAYATLSPPARLWPPYALLRHNTLISRQLVRREWHALQVGPTWSQPAIPALCLLPDRLIIGVGGKLLVHPLVDPPTYGREGSRGGRVAGRAREYPVAKRGSASDADIVGIVALSDGSFGVAQYDGTLQRIVLPSGSGSDGIRSMRSTAHYPHPQGSNIHQLASSLDLMMTTTSSGLVSLWKSRSPWVPPRTIQLPQGQRAWSSLLIADHPTLPPLAMLGLSGGVDIHHLDPSGTLTPTPDRQLVGPDSPANSSPYDLTFPPDPSGHHPSTLLSAWYDSHLRLHDLRVPSSSPVASFFDPYTWADGSAMYSCTFLSERHIAGGGARHGVVALWDIRYAKRGDGGRLWGVTERRAFVCAFDGSGSTPEGLVLNEARATRGKVSDRVTGWKGRGGKWGWSVRYNNGDDERANEGGAVGYEHSDRTVKLIESLRAV</sequence>
<organism evidence="2 3">
    <name type="scientific">Saitozyma podzolica</name>
    <dbReference type="NCBI Taxonomy" id="1890683"/>
    <lineage>
        <taxon>Eukaryota</taxon>
        <taxon>Fungi</taxon>
        <taxon>Dikarya</taxon>
        <taxon>Basidiomycota</taxon>
        <taxon>Agaricomycotina</taxon>
        <taxon>Tremellomycetes</taxon>
        <taxon>Tremellales</taxon>
        <taxon>Trimorphomycetaceae</taxon>
        <taxon>Saitozyma</taxon>
    </lineage>
</organism>
<comment type="caution">
    <text evidence="2">The sequence shown here is derived from an EMBL/GenBank/DDBJ whole genome shotgun (WGS) entry which is preliminary data.</text>
</comment>
<gene>
    <name evidence="2" type="ORF">EHS25_000659</name>
</gene>
<feature type="region of interest" description="Disordered" evidence="1">
    <location>
        <begin position="251"/>
        <end position="283"/>
    </location>
</feature>
<keyword evidence="3" id="KW-1185">Reference proteome</keyword>
<dbReference type="Proteomes" id="UP000279259">
    <property type="component" value="Unassembled WGS sequence"/>
</dbReference>
<protein>
    <submittedName>
        <fullName evidence="2">Uncharacterized protein</fullName>
    </submittedName>
</protein>
<dbReference type="InterPro" id="IPR036322">
    <property type="entry name" value="WD40_repeat_dom_sf"/>
</dbReference>
<dbReference type="Gene3D" id="2.130.10.10">
    <property type="entry name" value="YVTN repeat-like/Quinoprotein amine dehydrogenase"/>
    <property type="match status" value="1"/>
</dbReference>
<dbReference type="AlphaFoldDB" id="A0A427YWT9"/>